<dbReference type="EMBL" id="JAURTK010000062">
    <property type="protein sequence ID" value="MDP9652074.1"/>
    <property type="molecule type" value="Genomic_DNA"/>
</dbReference>
<reference evidence="1" key="1">
    <citation type="submission" date="2023-07" db="EMBL/GenBank/DDBJ databases">
        <title>Sorghum-associated microbial communities from plants grown in Nebraska, USA.</title>
        <authorList>
            <person name="Schachtman D."/>
        </authorList>
    </citation>
    <scope>NUCLEOTIDE SEQUENCE</scope>
    <source>
        <strain evidence="1">DS1061</strain>
    </source>
</reference>
<dbReference type="AlphaFoldDB" id="A0AB73IPZ7"/>
<proteinExistence type="predicted"/>
<evidence type="ECO:0000313" key="2">
    <source>
        <dbReference type="Proteomes" id="UP001229486"/>
    </source>
</evidence>
<dbReference type="Proteomes" id="UP001229486">
    <property type="component" value="Unassembled WGS sequence"/>
</dbReference>
<accession>A0AB73IPZ7</accession>
<dbReference type="RefSeq" id="WP_392396542.1">
    <property type="nucleotide sequence ID" value="NZ_JAURTK010000062.1"/>
</dbReference>
<gene>
    <name evidence="1" type="ORF">J2793_007549</name>
</gene>
<name>A0AB73IPZ7_9BURK</name>
<organism evidence="1 2">
    <name type="scientific">Paraburkholderia caledonica</name>
    <dbReference type="NCBI Taxonomy" id="134536"/>
    <lineage>
        <taxon>Bacteria</taxon>
        <taxon>Pseudomonadati</taxon>
        <taxon>Pseudomonadota</taxon>
        <taxon>Betaproteobacteria</taxon>
        <taxon>Burkholderiales</taxon>
        <taxon>Burkholderiaceae</taxon>
        <taxon>Paraburkholderia</taxon>
    </lineage>
</organism>
<protein>
    <submittedName>
        <fullName evidence="1">Uncharacterized protein</fullName>
    </submittedName>
</protein>
<comment type="caution">
    <text evidence="1">The sequence shown here is derived from an EMBL/GenBank/DDBJ whole genome shotgun (WGS) entry which is preliminary data.</text>
</comment>
<sequence length="80" mass="8894">MVQRYGTSCAERADGCFVKFDDYAALEAEVKALRERDRSMFYELEGVVIDATQGHGFDGVCLNTVKRVRDALGKSARGDK</sequence>
<evidence type="ECO:0000313" key="1">
    <source>
        <dbReference type="EMBL" id="MDP9652074.1"/>
    </source>
</evidence>